<reference evidence="18 19" key="1">
    <citation type="submission" date="2019-06" db="EMBL/GenBank/DDBJ databases">
        <title>Draft genomes of female and male turbot (Scophthalmus maximus).</title>
        <authorList>
            <person name="Xu H."/>
            <person name="Xu X.-W."/>
            <person name="Shao C."/>
            <person name="Chen S."/>
        </authorList>
    </citation>
    <scope>NUCLEOTIDE SEQUENCE [LARGE SCALE GENOMIC DNA]</scope>
    <source>
        <strain evidence="18">Ysfricsl-2016a</strain>
        <tissue evidence="18">Blood</tissue>
    </source>
</reference>
<feature type="compositionally biased region" description="Polar residues" evidence="16">
    <location>
        <begin position="242"/>
        <end position="251"/>
    </location>
</feature>
<dbReference type="Pfam" id="PF14818">
    <property type="entry name" value="SOGA1-2-like_CC"/>
    <property type="match status" value="1"/>
</dbReference>
<evidence type="ECO:0000256" key="16">
    <source>
        <dbReference type="SAM" id="MobiDB-lite"/>
    </source>
</evidence>
<dbReference type="PANTHER" id="PTHR15705:SF1">
    <property type="entry name" value="RIKEN CDNA 9330159F19 GENE"/>
    <property type="match status" value="1"/>
</dbReference>
<organism evidence="18 19">
    <name type="scientific">Scophthalmus maximus</name>
    <name type="common">Turbot</name>
    <name type="synonym">Psetta maxima</name>
    <dbReference type="NCBI Taxonomy" id="52904"/>
    <lineage>
        <taxon>Eukaryota</taxon>
        <taxon>Metazoa</taxon>
        <taxon>Chordata</taxon>
        <taxon>Craniata</taxon>
        <taxon>Vertebrata</taxon>
        <taxon>Euteleostomi</taxon>
        <taxon>Actinopterygii</taxon>
        <taxon>Neopterygii</taxon>
        <taxon>Teleostei</taxon>
        <taxon>Neoteleostei</taxon>
        <taxon>Acanthomorphata</taxon>
        <taxon>Carangaria</taxon>
        <taxon>Pleuronectiformes</taxon>
        <taxon>Pleuronectoidei</taxon>
        <taxon>Scophthalmidae</taxon>
        <taxon>Scophthalmus</taxon>
    </lineage>
</organism>
<dbReference type="AlphaFoldDB" id="A0A6A4TKY7"/>
<evidence type="ECO:0000256" key="3">
    <source>
        <dbReference type="ARBA" id="ARBA00022490"/>
    </source>
</evidence>
<dbReference type="FunFam" id="3.90.226.10:FF:000040">
    <property type="entry name" value="Ethylmalonyl-CoA decarboxylase 1"/>
    <property type="match status" value="1"/>
</dbReference>
<keyword evidence="5" id="KW-0456">Lyase</keyword>
<dbReference type="PANTHER" id="PTHR15705">
    <property type="entry name" value="MCG7194, ISOFORM CRA_A"/>
    <property type="match status" value="1"/>
</dbReference>
<evidence type="ECO:0000256" key="6">
    <source>
        <dbReference type="ARBA" id="ARBA00036343"/>
    </source>
</evidence>
<dbReference type="InterPro" id="IPR027882">
    <property type="entry name" value="SOGA1/2-like_CC"/>
</dbReference>
<proteinExistence type="inferred from homology"/>
<dbReference type="Proteomes" id="UP000438429">
    <property type="component" value="Unassembled WGS sequence"/>
</dbReference>
<dbReference type="InterPro" id="IPR018376">
    <property type="entry name" value="Enoyl-CoA_hyd/isom_CS"/>
</dbReference>
<feature type="region of interest" description="Disordered" evidence="16">
    <location>
        <begin position="601"/>
        <end position="622"/>
    </location>
</feature>
<feature type="compositionally biased region" description="Low complexity" evidence="16">
    <location>
        <begin position="252"/>
        <end position="267"/>
    </location>
</feature>
<evidence type="ECO:0000256" key="12">
    <source>
        <dbReference type="ARBA" id="ARBA00047446"/>
    </source>
</evidence>
<comment type="caution">
    <text evidence="18">The sequence shown here is derived from an EMBL/GenBank/DDBJ whole genome shotgun (WGS) entry which is preliminary data.</text>
</comment>
<gene>
    <name evidence="18" type="ORF">F2P81_001677</name>
</gene>
<dbReference type="Pfam" id="PF00378">
    <property type="entry name" value="ECH_1"/>
    <property type="match status" value="1"/>
</dbReference>
<dbReference type="InterPro" id="IPR001753">
    <property type="entry name" value="Enoyl-CoA_hydra/iso"/>
</dbReference>
<evidence type="ECO:0000256" key="9">
    <source>
        <dbReference type="ARBA" id="ARBA00039903"/>
    </source>
</evidence>
<name>A0A6A4TKY7_SCOMX</name>
<dbReference type="Gene3D" id="3.90.226.10">
    <property type="entry name" value="2-enoyl-CoA Hydratase, Chain A, domain 1"/>
    <property type="match status" value="1"/>
</dbReference>
<comment type="subcellular location">
    <subcellularLocation>
        <location evidence="1">Cytoplasm</location>
        <location evidence="1">Cytosol</location>
    </subcellularLocation>
</comment>
<evidence type="ECO:0000256" key="15">
    <source>
        <dbReference type="SAM" id="Coils"/>
    </source>
</evidence>
<feature type="compositionally biased region" description="Basic and acidic residues" evidence="16">
    <location>
        <begin position="604"/>
        <end position="620"/>
    </location>
</feature>
<sequence>MWPRPEPPQQPQPPQTQHTTRLKRKFDELKKRHVQDKEDWMREKESLLREVADIQGGENRRILLDLRTDLEEVQVEVKREEAKRSELQLQYTRDRCAWELEKAELKCRIAQLEVKEGTGSVSGGVQSAVGPRPVESRSAQGHHGESPTLRRDREEQRRLLADTHSTAMDLRCRLEHNERDWSREKAELLERFDVERREWESQLKDMQRKIEELYCEVRTKRGGTRLDSGRQDDDDVMHRLSIRSTSTGSSLLSDNSRSEPLSSSSQSEPHRRRSLPGFGQHRNISGGGSVGREVLQHTWFQADSLCEFNTGGQSTRNDHSQPELVAELRSRGIWQQDSVDDQKDAADTRELAAIFHGAPGCGLPQKDAYSWNENDVRVGPQESPVWAELSCGSEKKKNTTALNAALKEIARVSEELCSYQDEIRKKSGDKRNQPESLCLTEESEMLLGHDESQLEVDKTPCDLSQIYDDLRALERENWITLSPDNTWQANRALSESWRTSAADPHSLGDAQTSPGIISEIDTAAPPIPPRTSSWNLSTPTHPDAELHIPESPVTTVKKCHSPCVLVDRKCSSPSIVRKFGAMLQENEGKVFVDGTNADCFSTPKDSEVTPKHPFPKEQSHPMRQPSEWISYAQRWSSGCVYSDVHGFNQLEIREKLQAFPGGSVDLLKQDSGVAVLTINNPSRMNALSGSMMVDLEERVSQLENWTDGKALIVRGAAETFCSGSDLNAVRAISNPQDGMKMCMFMQNALTRLLRLSLISVALVEGRALGGGAELATACDFRLMASDSVIQFVHKHMGLVPGWGGATRLVRIVGSQNALKLLAGALKVDPELGLQVGLADGVLQDPQGQEGAGTPLQQAEKWLSSYIKGPAPVIQAVKKVVLSGRELPLSEALRTEKDVFGTVWGGPANLQALASKSKHK</sequence>
<comment type="catalytic activity">
    <reaction evidence="7">
        <text>(2R)-ethylmalonyl-CoA + H(+) = butanoyl-CoA + CO2</text>
        <dbReference type="Rhea" id="RHEA:59540"/>
        <dbReference type="ChEBI" id="CHEBI:15378"/>
        <dbReference type="ChEBI" id="CHEBI:16526"/>
        <dbReference type="ChEBI" id="CHEBI:57371"/>
        <dbReference type="ChEBI" id="CHEBI:85316"/>
        <dbReference type="EC" id="4.1.1.94"/>
    </reaction>
    <physiologicalReaction direction="left-to-right" evidence="7">
        <dbReference type="Rhea" id="RHEA:59541"/>
    </physiologicalReaction>
</comment>
<dbReference type="EMBL" id="VEVO01000002">
    <property type="protein sequence ID" value="KAF0045148.1"/>
    <property type="molecule type" value="Genomic_DNA"/>
</dbReference>
<protein>
    <recommendedName>
        <fullName evidence="9">Ethylmalonyl-CoA decarboxylase</fullName>
        <ecNumber evidence="8">4.1.1.94</ecNumber>
    </recommendedName>
    <alternativeName>
        <fullName evidence="11">Enoyl-CoA hydratase domain-containing protein 1</fullName>
    </alternativeName>
    <alternativeName>
        <fullName evidence="10">Methylmalonyl-CoA decarboxylase</fullName>
    </alternativeName>
</protein>
<evidence type="ECO:0000256" key="1">
    <source>
        <dbReference type="ARBA" id="ARBA00004514"/>
    </source>
</evidence>
<evidence type="ECO:0000256" key="14">
    <source>
        <dbReference type="RuleBase" id="RU003707"/>
    </source>
</evidence>
<dbReference type="EC" id="4.1.1.94" evidence="8"/>
<evidence type="ECO:0000256" key="2">
    <source>
        <dbReference type="ARBA" id="ARBA00005254"/>
    </source>
</evidence>
<evidence type="ECO:0000256" key="5">
    <source>
        <dbReference type="ARBA" id="ARBA00023239"/>
    </source>
</evidence>
<comment type="similarity">
    <text evidence="2 14">Belongs to the enoyl-CoA hydratase/isomerase family.</text>
</comment>
<evidence type="ECO:0000259" key="17">
    <source>
        <dbReference type="Pfam" id="PF14818"/>
    </source>
</evidence>
<keyword evidence="3" id="KW-0963">Cytoplasm</keyword>
<dbReference type="GO" id="GO:0005829">
    <property type="term" value="C:cytosol"/>
    <property type="evidence" value="ECO:0007669"/>
    <property type="project" value="UniProtKB-SubCell"/>
</dbReference>
<evidence type="ECO:0000313" key="18">
    <source>
        <dbReference type="EMBL" id="KAF0045148.1"/>
    </source>
</evidence>
<evidence type="ECO:0000256" key="13">
    <source>
        <dbReference type="ARBA" id="ARBA00056546"/>
    </source>
</evidence>
<feature type="coiled-coil region" evidence="15">
    <location>
        <begin position="189"/>
        <end position="216"/>
    </location>
</feature>
<feature type="domain" description="SOGA 1/2-like coiled-coil" evidence="17">
    <location>
        <begin position="168"/>
        <end position="221"/>
    </location>
</feature>
<dbReference type="SUPFAM" id="SSF52096">
    <property type="entry name" value="ClpP/crotonase"/>
    <property type="match status" value="1"/>
</dbReference>
<evidence type="ECO:0000256" key="7">
    <source>
        <dbReference type="ARBA" id="ARBA00036541"/>
    </source>
</evidence>
<dbReference type="CDD" id="cd06558">
    <property type="entry name" value="crotonase-like"/>
    <property type="match status" value="1"/>
</dbReference>
<feature type="compositionally biased region" description="Low complexity" evidence="16">
    <location>
        <begin position="118"/>
        <end position="130"/>
    </location>
</feature>
<feature type="region of interest" description="Disordered" evidence="16">
    <location>
        <begin position="242"/>
        <end position="289"/>
    </location>
</feature>
<evidence type="ECO:0000256" key="4">
    <source>
        <dbReference type="ARBA" id="ARBA00023054"/>
    </source>
</evidence>
<dbReference type="PROSITE" id="PS00166">
    <property type="entry name" value="ENOYL_COA_HYDRATASE"/>
    <property type="match status" value="1"/>
</dbReference>
<evidence type="ECO:0000256" key="8">
    <source>
        <dbReference type="ARBA" id="ARBA00038883"/>
    </source>
</evidence>
<feature type="region of interest" description="Disordered" evidence="16">
    <location>
        <begin position="1"/>
        <end position="22"/>
    </location>
</feature>
<keyword evidence="4 15" id="KW-0175">Coiled coil</keyword>
<feature type="compositionally biased region" description="Basic and acidic residues" evidence="16">
    <location>
        <begin position="142"/>
        <end position="154"/>
    </location>
</feature>
<dbReference type="GO" id="GO:0004492">
    <property type="term" value="F:methyl/ethyl malonyl-CoA decarboxylase activity"/>
    <property type="evidence" value="ECO:0007669"/>
    <property type="project" value="UniProtKB-EC"/>
</dbReference>
<feature type="region of interest" description="Disordered" evidence="16">
    <location>
        <begin position="118"/>
        <end position="154"/>
    </location>
</feature>
<dbReference type="InterPro" id="IPR029045">
    <property type="entry name" value="ClpP/crotonase-like_dom_sf"/>
</dbReference>
<accession>A0A6A4TKY7</accession>
<comment type="catalytic activity">
    <reaction evidence="12">
        <text>(S)-methylmalonyl-CoA + H(+) = propanoyl-CoA + CO2</text>
        <dbReference type="Rhea" id="RHEA:61340"/>
        <dbReference type="ChEBI" id="CHEBI:15378"/>
        <dbReference type="ChEBI" id="CHEBI:16526"/>
        <dbReference type="ChEBI" id="CHEBI:57327"/>
        <dbReference type="ChEBI" id="CHEBI:57392"/>
        <dbReference type="EC" id="4.1.1.94"/>
    </reaction>
    <physiologicalReaction direction="left-to-right" evidence="12">
        <dbReference type="Rhea" id="RHEA:61341"/>
    </physiologicalReaction>
</comment>
<evidence type="ECO:0000256" key="10">
    <source>
        <dbReference type="ARBA" id="ARBA00042052"/>
    </source>
</evidence>
<comment type="function">
    <text evidence="13">Decarboxylates ethylmalonyl-CoA, a potentially toxic metabolite, to form butyryl-CoA, suggesting it might be involved in metabolite proofreading. Acts preferentially on (S)-ethylmalonyl-CoA but also has some activity on the (R)-isomer. Also has methylmalonyl-CoA decarboxylase activity at lower level.</text>
</comment>
<feature type="compositionally biased region" description="Pro residues" evidence="16">
    <location>
        <begin position="1"/>
        <end position="14"/>
    </location>
</feature>
<evidence type="ECO:0000313" key="19">
    <source>
        <dbReference type="Proteomes" id="UP000438429"/>
    </source>
</evidence>
<feature type="coiled-coil region" evidence="15">
    <location>
        <begin position="30"/>
        <end position="90"/>
    </location>
</feature>
<evidence type="ECO:0000256" key="11">
    <source>
        <dbReference type="ARBA" id="ARBA00042182"/>
    </source>
</evidence>
<comment type="catalytic activity">
    <reaction evidence="6">
        <text>(2S)-ethylmalonyl-CoA + H(+) = butanoyl-CoA + CO2</text>
        <dbReference type="Rhea" id="RHEA:32131"/>
        <dbReference type="ChEBI" id="CHEBI:15378"/>
        <dbReference type="ChEBI" id="CHEBI:16526"/>
        <dbReference type="ChEBI" id="CHEBI:57371"/>
        <dbReference type="ChEBI" id="CHEBI:60909"/>
        <dbReference type="EC" id="4.1.1.94"/>
    </reaction>
    <physiologicalReaction direction="left-to-right" evidence="6">
        <dbReference type="Rhea" id="RHEA:32132"/>
    </physiologicalReaction>
</comment>